<name>A0A0R3SWU1_HYMDI</name>
<comment type="similarity">
    <text evidence="2">Belongs to the ARMET family.</text>
</comment>
<sequence>LSSKTKILVCVEVMNKLRKAVEEGEGTDAVKVVDDACAKYVGKHKKICSNIGALPNSPTRVVKDVARMLQSGLPADKICAKLAMSDPQICEIMHQFVPSHDADFKKMTVKQLKQTLAFIGLECTGCMDKNDFVEMAERNRDKIPRSEF</sequence>
<evidence type="ECO:0000259" key="9">
    <source>
        <dbReference type="Pfam" id="PF20145"/>
    </source>
</evidence>
<feature type="domain" description="ARMET C-terminal" evidence="8">
    <location>
        <begin position="102"/>
        <end position="139"/>
    </location>
</feature>
<evidence type="ECO:0000256" key="7">
    <source>
        <dbReference type="ARBA" id="ARBA00032923"/>
    </source>
</evidence>
<dbReference type="Gene3D" id="1.10.720.30">
    <property type="entry name" value="SAP domain"/>
    <property type="match status" value="1"/>
</dbReference>
<dbReference type="InterPro" id="IPR045332">
    <property type="entry name" value="ARMET_N"/>
</dbReference>
<dbReference type="PANTHER" id="PTHR12990">
    <property type="entry name" value="ARMET-LIKE PROTEIN"/>
    <property type="match status" value="1"/>
</dbReference>
<dbReference type="InterPro" id="IPR036361">
    <property type="entry name" value="SAP_dom_sf"/>
</dbReference>
<dbReference type="PANTHER" id="PTHR12990:SF5">
    <property type="entry name" value="MESENCEPHALIC ASTROCYTE-DERIVED NEUROTROPHIC FACTOR HOMOLOG"/>
    <property type="match status" value="1"/>
</dbReference>
<evidence type="ECO:0000259" key="8">
    <source>
        <dbReference type="Pfam" id="PF10208"/>
    </source>
</evidence>
<dbReference type="InterPro" id="IPR045333">
    <property type="entry name" value="ARMET-like"/>
</dbReference>
<dbReference type="AlphaFoldDB" id="A0A0R3SWU1"/>
<dbReference type="GO" id="GO:0005576">
    <property type="term" value="C:extracellular region"/>
    <property type="evidence" value="ECO:0007669"/>
    <property type="project" value="UniProtKB-SubCell"/>
</dbReference>
<keyword evidence="5" id="KW-0732">Signal</keyword>
<accession>A0A0R3SWU1</accession>
<dbReference type="WBParaSite" id="HDID_0001017101-mRNA-1">
    <property type="protein sequence ID" value="HDID_0001017101-mRNA-1"/>
    <property type="gene ID" value="HDID_0001017101"/>
</dbReference>
<dbReference type="Pfam" id="PF20145">
    <property type="entry name" value="ARMET_N"/>
    <property type="match status" value="1"/>
</dbReference>
<keyword evidence="6" id="KW-1015">Disulfide bond</keyword>
<evidence type="ECO:0000256" key="2">
    <source>
        <dbReference type="ARBA" id="ARBA00005617"/>
    </source>
</evidence>
<keyword evidence="4" id="KW-0964">Secreted</keyword>
<feature type="domain" description="ARMET N-terminal" evidence="9">
    <location>
        <begin position="9"/>
        <end position="94"/>
    </location>
</feature>
<proteinExistence type="inferred from homology"/>
<dbReference type="STRING" id="6216.A0A0R3SWU1"/>
<dbReference type="Pfam" id="PF10208">
    <property type="entry name" value="ARMET_C"/>
    <property type="match status" value="1"/>
</dbReference>
<evidence type="ECO:0000256" key="6">
    <source>
        <dbReference type="ARBA" id="ARBA00023157"/>
    </source>
</evidence>
<reference evidence="10" key="1">
    <citation type="submission" date="2017-02" db="UniProtKB">
        <authorList>
            <consortium name="WormBaseParasite"/>
        </authorList>
    </citation>
    <scope>IDENTIFICATION</scope>
</reference>
<evidence type="ECO:0000256" key="3">
    <source>
        <dbReference type="ARBA" id="ARBA00014267"/>
    </source>
</evidence>
<protein>
    <recommendedName>
        <fullName evidence="3">Mesencephalic astrocyte-derived neurotrophic factor homolog</fullName>
    </recommendedName>
    <alternativeName>
        <fullName evidence="7">MANF/CDNF-like protein</fullName>
    </alternativeName>
</protein>
<comment type="subcellular location">
    <subcellularLocation>
        <location evidence="1">Secreted</location>
    </subcellularLocation>
</comment>
<evidence type="ECO:0000313" key="10">
    <source>
        <dbReference type="WBParaSite" id="HDID_0001017101-mRNA-1"/>
    </source>
</evidence>
<evidence type="ECO:0000256" key="5">
    <source>
        <dbReference type="ARBA" id="ARBA00022729"/>
    </source>
</evidence>
<dbReference type="Gene3D" id="1.10.225.10">
    <property type="entry name" value="Saposin-like"/>
    <property type="match status" value="1"/>
</dbReference>
<dbReference type="InterPro" id="IPR019345">
    <property type="entry name" value="ARMET_C"/>
</dbReference>
<evidence type="ECO:0000256" key="4">
    <source>
        <dbReference type="ARBA" id="ARBA00022525"/>
    </source>
</evidence>
<dbReference type="SUPFAM" id="SSF68906">
    <property type="entry name" value="SAP domain"/>
    <property type="match status" value="1"/>
</dbReference>
<evidence type="ECO:0000256" key="1">
    <source>
        <dbReference type="ARBA" id="ARBA00004613"/>
    </source>
</evidence>
<organism evidence="10">
    <name type="scientific">Hymenolepis diminuta</name>
    <name type="common">Rat tapeworm</name>
    <dbReference type="NCBI Taxonomy" id="6216"/>
    <lineage>
        <taxon>Eukaryota</taxon>
        <taxon>Metazoa</taxon>
        <taxon>Spiralia</taxon>
        <taxon>Lophotrochozoa</taxon>
        <taxon>Platyhelminthes</taxon>
        <taxon>Cestoda</taxon>
        <taxon>Eucestoda</taxon>
        <taxon>Cyclophyllidea</taxon>
        <taxon>Hymenolepididae</taxon>
        <taxon>Hymenolepis</taxon>
    </lineage>
</organism>